<dbReference type="EMBL" id="CM002925">
    <property type="protein sequence ID" value="KGN54726.1"/>
    <property type="molecule type" value="Genomic_DNA"/>
</dbReference>
<keyword evidence="2" id="KW-1185">Reference proteome</keyword>
<sequence length="60" mass="6945">MNVKERTVPTNLLYYVGNDSPDMNFRTSFPTLKRTSRNLVPTRFVTIPDVALHQETSDFL</sequence>
<reference evidence="1 2" key="1">
    <citation type="journal article" date="2009" name="Nat. Genet.">
        <title>The genome of the cucumber, Cucumis sativus L.</title>
        <authorList>
            <person name="Huang S."/>
            <person name="Li R."/>
            <person name="Zhang Z."/>
            <person name="Li L."/>
            <person name="Gu X."/>
            <person name="Fan W."/>
            <person name="Lucas W.J."/>
            <person name="Wang X."/>
            <person name="Xie B."/>
            <person name="Ni P."/>
            <person name="Ren Y."/>
            <person name="Zhu H."/>
            <person name="Li J."/>
            <person name="Lin K."/>
            <person name="Jin W."/>
            <person name="Fei Z."/>
            <person name="Li G."/>
            <person name="Staub J."/>
            <person name="Kilian A."/>
            <person name="van der Vossen E.A."/>
            <person name="Wu Y."/>
            <person name="Guo J."/>
            <person name="He J."/>
            <person name="Jia Z."/>
            <person name="Ren Y."/>
            <person name="Tian G."/>
            <person name="Lu Y."/>
            <person name="Ruan J."/>
            <person name="Qian W."/>
            <person name="Wang M."/>
            <person name="Huang Q."/>
            <person name="Li B."/>
            <person name="Xuan Z."/>
            <person name="Cao J."/>
            <person name="Asan"/>
            <person name="Wu Z."/>
            <person name="Zhang J."/>
            <person name="Cai Q."/>
            <person name="Bai Y."/>
            <person name="Zhao B."/>
            <person name="Han Y."/>
            <person name="Li Y."/>
            <person name="Li X."/>
            <person name="Wang S."/>
            <person name="Shi Q."/>
            <person name="Liu S."/>
            <person name="Cho W.K."/>
            <person name="Kim J.Y."/>
            <person name="Xu Y."/>
            <person name="Heller-Uszynska K."/>
            <person name="Miao H."/>
            <person name="Cheng Z."/>
            <person name="Zhang S."/>
            <person name="Wu J."/>
            <person name="Yang Y."/>
            <person name="Kang H."/>
            <person name="Li M."/>
            <person name="Liang H."/>
            <person name="Ren X."/>
            <person name="Shi Z."/>
            <person name="Wen M."/>
            <person name="Jian M."/>
            <person name="Yang H."/>
            <person name="Zhang G."/>
            <person name="Yang Z."/>
            <person name="Chen R."/>
            <person name="Liu S."/>
            <person name="Li J."/>
            <person name="Ma L."/>
            <person name="Liu H."/>
            <person name="Zhou Y."/>
            <person name="Zhao J."/>
            <person name="Fang X."/>
            <person name="Li G."/>
            <person name="Fang L."/>
            <person name="Li Y."/>
            <person name="Liu D."/>
            <person name="Zheng H."/>
            <person name="Zhang Y."/>
            <person name="Qin N."/>
            <person name="Li Z."/>
            <person name="Yang G."/>
            <person name="Yang S."/>
            <person name="Bolund L."/>
            <person name="Kristiansen K."/>
            <person name="Zheng H."/>
            <person name="Li S."/>
            <person name="Zhang X."/>
            <person name="Yang H."/>
            <person name="Wang J."/>
            <person name="Sun R."/>
            <person name="Zhang B."/>
            <person name="Jiang S."/>
            <person name="Wang J."/>
            <person name="Du Y."/>
            <person name="Li S."/>
        </authorList>
    </citation>
    <scope>NUCLEOTIDE SEQUENCE [LARGE SCALE GENOMIC DNA]</scope>
    <source>
        <strain evidence="2">cv. 9930</strain>
    </source>
</reference>
<dbReference type="Gramene" id="KGN54726">
    <property type="protein sequence ID" value="KGN54726"/>
    <property type="gene ID" value="Csa_4G435980"/>
</dbReference>
<organism evidence="1 2">
    <name type="scientific">Cucumis sativus</name>
    <name type="common">Cucumber</name>
    <dbReference type="NCBI Taxonomy" id="3659"/>
    <lineage>
        <taxon>Eukaryota</taxon>
        <taxon>Viridiplantae</taxon>
        <taxon>Streptophyta</taxon>
        <taxon>Embryophyta</taxon>
        <taxon>Tracheophyta</taxon>
        <taxon>Spermatophyta</taxon>
        <taxon>Magnoliopsida</taxon>
        <taxon>eudicotyledons</taxon>
        <taxon>Gunneridae</taxon>
        <taxon>Pentapetalae</taxon>
        <taxon>rosids</taxon>
        <taxon>fabids</taxon>
        <taxon>Cucurbitales</taxon>
        <taxon>Cucurbitaceae</taxon>
        <taxon>Benincaseae</taxon>
        <taxon>Cucumis</taxon>
    </lineage>
</organism>
<reference evidence="1 2" key="3">
    <citation type="journal article" date="2010" name="BMC Genomics">
        <title>Transcriptome sequencing and comparative analysis of cucumber flowers with different sex types.</title>
        <authorList>
            <person name="Guo S."/>
            <person name="Zheng Y."/>
            <person name="Joung J.G."/>
            <person name="Liu S."/>
            <person name="Zhang Z."/>
            <person name="Crasta O.R."/>
            <person name="Sobral B.W."/>
            <person name="Xu Y."/>
            <person name="Huang S."/>
            <person name="Fei Z."/>
        </authorList>
    </citation>
    <scope>NUCLEOTIDE SEQUENCE [LARGE SCALE GENOMIC DNA]</scope>
    <source>
        <strain evidence="2">cv. 9930</strain>
    </source>
</reference>
<dbReference type="AlphaFoldDB" id="A0A0A0L3K8"/>
<name>A0A0A0L3K8_CUCSA</name>
<protein>
    <submittedName>
        <fullName evidence="1">Uncharacterized protein</fullName>
    </submittedName>
</protein>
<proteinExistence type="predicted"/>
<gene>
    <name evidence="1" type="ORF">Csa_4G435980</name>
</gene>
<reference evidence="1 2" key="2">
    <citation type="journal article" date="2009" name="PLoS ONE">
        <title>An integrated genetic and cytogenetic map of the cucumber genome.</title>
        <authorList>
            <person name="Ren Y."/>
            <person name="Zhang Z."/>
            <person name="Liu J."/>
            <person name="Staub J.E."/>
            <person name="Han Y."/>
            <person name="Cheng Z."/>
            <person name="Li X."/>
            <person name="Lu J."/>
            <person name="Miao H."/>
            <person name="Kang H."/>
            <person name="Xie B."/>
            <person name="Gu X."/>
            <person name="Wang X."/>
            <person name="Du Y."/>
            <person name="Jin W."/>
            <person name="Huang S."/>
        </authorList>
    </citation>
    <scope>NUCLEOTIDE SEQUENCE [LARGE SCALE GENOMIC DNA]</scope>
    <source>
        <strain evidence="2">cv. 9930</strain>
    </source>
</reference>
<evidence type="ECO:0000313" key="1">
    <source>
        <dbReference type="EMBL" id="KGN54726.1"/>
    </source>
</evidence>
<reference evidence="1 2" key="4">
    <citation type="journal article" date="2011" name="BMC Genomics">
        <title>RNA-Seq improves annotation of protein-coding genes in the cucumber genome.</title>
        <authorList>
            <person name="Li Z."/>
            <person name="Zhang Z."/>
            <person name="Yan P."/>
            <person name="Huang S."/>
            <person name="Fei Z."/>
            <person name="Lin K."/>
        </authorList>
    </citation>
    <scope>NUCLEOTIDE SEQUENCE [LARGE SCALE GENOMIC DNA]</scope>
    <source>
        <strain evidence="2">cv. 9930</strain>
    </source>
</reference>
<evidence type="ECO:0000313" key="2">
    <source>
        <dbReference type="Proteomes" id="UP000029981"/>
    </source>
</evidence>
<accession>A0A0A0L3K8</accession>
<dbReference type="Proteomes" id="UP000029981">
    <property type="component" value="Chromosome 4"/>
</dbReference>